<evidence type="ECO:0000313" key="2">
    <source>
        <dbReference type="Proteomes" id="UP000059680"/>
    </source>
</evidence>
<dbReference type="Gramene" id="Os07t0206650-00">
    <property type="protein sequence ID" value="Os07t0206650-00"/>
    <property type="gene ID" value="Os07g0206650"/>
</dbReference>
<keyword evidence="2" id="KW-1185">Reference proteome</keyword>
<dbReference type="EMBL" id="AP014963">
    <property type="protein sequence ID" value="BAT00550.1"/>
    <property type="molecule type" value="Genomic_DNA"/>
</dbReference>
<sequence length="116" mass="12879">HQQLPILPSPASVKNLFQNQWRRHTVSTISSMGTPFVSGSSQKTKAAMITIQIAKKKKMKAFILHIMERKACAMRKVKSMLELTAKENPVVLVARGNVSDGISHPRGPHDHAKLET</sequence>
<gene>
    <name evidence="1" type="ordered locus">Os07g0206650</name>
    <name evidence="1" type="ORF">OSNPB_070206650</name>
</gene>
<dbReference type="FunCoup" id="A0A0P0X3P4">
    <property type="interactions" value="18"/>
</dbReference>
<protein>
    <submittedName>
        <fullName evidence="1">Os07g0206650 protein</fullName>
    </submittedName>
</protein>
<evidence type="ECO:0000313" key="1">
    <source>
        <dbReference type="EMBL" id="BAT00550.1"/>
    </source>
</evidence>
<dbReference type="Proteomes" id="UP000059680">
    <property type="component" value="Chromosome 7"/>
</dbReference>
<dbReference type="PaxDb" id="39947-A0A0P0X3P4"/>
<dbReference type="InParanoid" id="A0A0P0X3P4"/>
<reference evidence="2" key="1">
    <citation type="journal article" date="2005" name="Nature">
        <title>The map-based sequence of the rice genome.</title>
        <authorList>
            <consortium name="International rice genome sequencing project (IRGSP)"/>
            <person name="Matsumoto T."/>
            <person name="Wu J."/>
            <person name="Kanamori H."/>
            <person name="Katayose Y."/>
            <person name="Fujisawa M."/>
            <person name="Namiki N."/>
            <person name="Mizuno H."/>
            <person name="Yamamoto K."/>
            <person name="Antonio B.A."/>
            <person name="Baba T."/>
            <person name="Sakata K."/>
            <person name="Nagamura Y."/>
            <person name="Aoki H."/>
            <person name="Arikawa K."/>
            <person name="Arita K."/>
            <person name="Bito T."/>
            <person name="Chiden Y."/>
            <person name="Fujitsuka N."/>
            <person name="Fukunaka R."/>
            <person name="Hamada M."/>
            <person name="Harada C."/>
            <person name="Hayashi A."/>
            <person name="Hijishita S."/>
            <person name="Honda M."/>
            <person name="Hosokawa S."/>
            <person name="Ichikawa Y."/>
            <person name="Idonuma A."/>
            <person name="Iijima M."/>
            <person name="Ikeda M."/>
            <person name="Ikeno M."/>
            <person name="Ito K."/>
            <person name="Ito S."/>
            <person name="Ito T."/>
            <person name="Ito Y."/>
            <person name="Ito Y."/>
            <person name="Iwabuchi A."/>
            <person name="Kamiya K."/>
            <person name="Karasawa W."/>
            <person name="Kurita K."/>
            <person name="Katagiri S."/>
            <person name="Kikuta A."/>
            <person name="Kobayashi H."/>
            <person name="Kobayashi N."/>
            <person name="Machita K."/>
            <person name="Maehara T."/>
            <person name="Masukawa M."/>
            <person name="Mizubayashi T."/>
            <person name="Mukai Y."/>
            <person name="Nagasaki H."/>
            <person name="Nagata Y."/>
            <person name="Naito S."/>
            <person name="Nakashima M."/>
            <person name="Nakama Y."/>
            <person name="Nakamichi Y."/>
            <person name="Nakamura M."/>
            <person name="Meguro A."/>
            <person name="Negishi M."/>
            <person name="Ohta I."/>
            <person name="Ohta T."/>
            <person name="Okamoto M."/>
            <person name="Ono N."/>
            <person name="Saji S."/>
            <person name="Sakaguchi M."/>
            <person name="Sakai K."/>
            <person name="Shibata M."/>
            <person name="Shimokawa T."/>
            <person name="Song J."/>
            <person name="Takazaki Y."/>
            <person name="Terasawa K."/>
            <person name="Tsugane M."/>
            <person name="Tsuji K."/>
            <person name="Ueda S."/>
            <person name="Waki K."/>
            <person name="Yamagata H."/>
            <person name="Yamamoto M."/>
            <person name="Yamamoto S."/>
            <person name="Yamane H."/>
            <person name="Yoshiki S."/>
            <person name="Yoshihara R."/>
            <person name="Yukawa K."/>
            <person name="Zhong H."/>
            <person name="Yano M."/>
            <person name="Yuan Q."/>
            <person name="Ouyang S."/>
            <person name="Liu J."/>
            <person name="Jones K.M."/>
            <person name="Gansberger K."/>
            <person name="Moffat K."/>
            <person name="Hill J."/>
            <person name="Bera J."/>
            <person name="Fadrosh D."/>
            <person name="Jin S."/>
            <person name="Johri S."/>
            <person name="Kim M."/>
            <person name="Overton L."/>
            <person name="Reardon M."/>
            <person name="Tsitrin T."/>
            <person name="Vuong H."/>
            <person name="Weaver B."/>
            <person name="Ciecko A."/>
            <person name="Tallon L."/>
            <person name="Jackson J."/>
            <person name="Pai G."/>
            <person name="Aken S.V."/>
            <person name="Utterback T."/>
            <person name="Reidmuller S."/>
            <person name="Feldblyum T."/>
            <person name="Hsiao J."/>
            <person name="Zismann V."/>
            <person name="Iobst S."/>
            <person name="de Vazeille A.R."/>
            <person name="Buell C.R."/>
            <person name="Ying K."/>
            <person name="Li Y."/>
            <person name="Lu T."/>
            <person name="Huang Y."/>
            <person name="Zhao Q."/>
            <person name="Feng Q."/>
            <person name="Zhang L."/>
            <person name="Zhu J."/>
            <person name="Weng Q."/>
            <person name="Mu J."/>
            <person name="Lu Y."/>
            <person name="Fan D."/>
            <person name="Liu Y."/>
            <person name="Guan J."/>
            <person name="Zhang Y."/>
            <person name="Yu S."/>
            <person name="Liu X."/>
            <person name="Zhang Y."/>
            <person name="Hong G."/>
            <person name="Han B."/>
            <person name="Choisne N."/>
            <person name="Demange N."/>
            <person name="Orjeda G."/>
            <person name="Samain S."/>
            <person name="Cattolico L."/>
            <person name="Pelletier E."/>
            <person name="Couloux A."/>
            <person name="Segurens B."/>
            <person name="Wincker P."/>
            <person name="D'Hont A."/>
            <person name="Scarpelli C."/>
            <person name="Weissenbach J."/>
            <person name="Salanoubat M."/>
            <person name="Quetier F."/>
            <person name="Yu Y."/>
            <person name="Kim H.R."/>
            <person name="Rambo T."/>
            <person name="Currie J."/>
            <person name="Collura K."/>
            <person name="Luo M."/>
            <person name="Yang T."/>
            <person name="Ammiraju J.S.S."/>
            <person name="Engler F."/>
            <person name="Soderlund C."/>
            <person name="Wing R.A."/>
            <person name="Palmer L.E."/>
            <person name="de la Bastide M."/>
            <person name="Spiegel L."/>
            <person name="Nascimento L."/>
            <person name="Zutavern T."/>
            <person name="O'Shaughnessy A."/>
            <person name="Dike S."/>
            <person name="Dedhia N."/>
            <person name="Preston R."/>
            <person name="Balija V."/>
            <person name="McCombie W.R."/>
            <person name="Chow T."/>
            <person name="Chen H."/>
            <person name="Chung M."/>
            <person name="Chen C."/>
            <person name="Shaw J."/>
            <person name="Wu H."/>
            <person name="Hsiao K."/>
            <person name="Chao Y."/>
            <person name="Chu M."/>
            <person name="Cheng C."/>
            <person name="Hour A."/>
            <person name="Lee P."/>
            <person name="Lin S."/>
            <person name="Lin Y."/>
            <person name="Liou J."/>
            <person name="Liu S."/>
            <person name="Hsing Y."/>
            <person name="Raghuvanshi S."/>
            <person name="Mohanty A."/>
            <person name="Bharti A.K."/>
            <person name="Gaur A."/>
            <person name="Gupta V."/>
            <person name="Kumar D."/>
            <person name="Ravi V."/>
            <person name="Vij S."/>
            <person name="Kapur A."/>
            <person name="Khurana P."/>
            <person name="Khurana P."/>
            <person name="Khurana J.P."/>
            <person name="Tyagi A.K."/>
            <person name="Gaikwad K."/>
            <person name="Singh A."/>
            <person name="Dalal V."/>
            <person name="Srivastava S."/>
            <person name="Dixit A."/>
            <person name="Pal A.K."/>
            <person name="Ghazi I.A."/>
            <person name="Yadav M."/>
            <person name="Pandit A."/>
            <person name="Bhargava A."/>
            <person name="Sureshbabu K."/>
            <person name="Batra K."/>
            <person name="Sharma T.R."/>
            <person name="Mohapatra T."/>
            <person name="Singh N.K."/>
            <person name="Messing J."/>
            <person name="Nelson A.B."/>
            <person name="Fuks G."/>
            <person name="Kavchok S."/>
            <person name="Keizer G."/>
            <person name="Linton E."/>
            <person name="Llaca V."/>
            <person name="Song R."/>
            <person name="Tanyolac B."/>
            <person name="Young S."/>
            <person name="Ho-Il K."/>
            <person name="Hahn J.H."/>
            <person name="Sangsakoo G."/>
            <person name="Vanavichit A."/>
            <person name="de Mattos Luiz.A.T."/>
            <person name="Zimmer P.D."/>
            <person name="Malone G."/>
            <person name="Dellagostin O."/>
            <person name="de Oliveira A.C."/>
            <person name="Bevan M."/>
            <person name="Bancroft I."/>
            <person name="Minx P."/>
            <person name="Cordum H."/>
            <person name="Wilson R."/>
            <person name="Cheng Z."/>
            <person name="Jin W."/>
            <person name="Jiang J."/>
            <person name="Leong S.A."/>
            <person name="Iwama H."/>
            <person name="Gojobori T."/>
            <person name="Itoh T."/>
            <person name="Niimura Y."/>
            <person name="Fujii Y."/>
            <person name="Habara T."/>
            <person name="Sakai H."/>
            <person name="Sato Y."/>
            <person name="Wilson G."/>
            <person name="Kumar K."/>
            <person name="McCouch S."/>
            <person name="Juretic N."/>
            <person name="Hoen D."/>
            <person name="Wright S."/>
            <person name="Bruskiewich R."/>
            <person name="Bureau T."/>
            <person name="Miyao A."/>
            <person name="Hirochika H."/>
            <person name="Nishikawa T."/>
            <person name="Kadowaki K."/>
            <person name="Sugiura M."/>
            <person name="Burr B."/>
            <person name="Sasaki T."/>
        </authorList>
    </citation>
    <scope>NUCLEOTIDE SEQUENCE [LARGE SCALE GENOMIC DNA]</scope>
    <source>
        <strain evidence="2">cv. Nipponbare</strain>
    </source>
</reference>
<name>A0A0P0X3P4_ORYSJ</name>
<reference evidence="1 2" key="3">
    <citation type="journal article" date="2013" name="Rice">
        <title>Improvement of the Oryza sativa Nipponbare reference genome using next generation sequence and optical map data.</title>
        <authorList>
            <person name="Kawahara Y."/>
            <person name="de la Bastide M."/>
            <person name="Hamilton J.P."/>
            <person name="Kanamori H."/>
            <person name="McCombie W.R."/>
            <person name="Ouyang S."/>
            <person name="Schwartz D.C."/>
            <person name="Tanaka T."/>
            <person name="Wu J."/>
            <person name="Zhou S."/>
            <person name="Childs K.L."/>
            <person name="Davidson R.M."/>
            <person name="Lin H."/>
            <person name="Quesada-Ocampo L."/>
            <person name="Vaillancourt B."/>
            <person name="Sakai H."/>
            <person name="Lee S.S."/>
            <person name="Kim J."/>
            <person name="Numa H."/>
            <person name="Itoh T."/>
            <person name="Buell C.R."/>
            <person name="Matsumoto T."/>
        </authorList>
    </citation>
    <scope>NUCLEOTIDE SEQUENCE [LARGE SCALE GENOMIC DNA]</scope>
    <source>
        <strain evidence="2">cv. Nipponbare</strain>
    </source>
</reference>
<reference evidence="1 2" key="2">
    <citation type="journal article" date="2013" name="Plant Cell Physiol.">
        <title>Rice Annotation Project Database (RAP-DB): an integrative and interactive database for rice genomics.</title>
        <authorList>
            <person name="Sakai H."/>
            <person name="Lee S.S."/>
            <person name="Tanaka T."/>
            <person name="Numa H."/>
            <person name="Kim J."/>
            <person name="Kawahara Y."/>
            <person name="Wakimoto H."/>
            <person name="Yang C.C."/>
            <person name="Iwamoto M."/>
            <person name="Abe T."/>
            <person name="Yamada Y."/>
            <person name="Muto A."/>
            <person name="Inokuchi H."/>
            <person name="Ikemura T."/>
            <person name="Matsumoto T."/>
            <person name="Sasaki T."/>
            <person name="Itoh T."/>
        </authorList>
    </citation>
    <scope>NUCLEOTIDE SEQUENCE [LARGE SCALE GENOMIC DNA]</scope>
    <source>
        <strain evidence="2">cv. Nipponbare</strain>
    </source>
</reference>
<proteinExistence type="predicted"/>
<accession>A0A0P0X3P4</accession>
<dbReference type="AlphaFoldDB" id="A0A0P0X3P4"/>
<organism evidence="1 2">
    <name type="scientific">Oryza sativa subsp. japonica</name>
    <name type="common">Rice</name>
    <dbReference type="NCBI Taxonomy" id="39947"/>
    <lineage>
        <taxon>Eukaryota</taxon>
        <taxon>Viridiplantae</taxon>
        <taxon>Streptophyta</taxon>
        <taxon>Embryophyta</taxon>
        <taxon>Tracheophyta</taxon>
        <taxon>Spermatophyta</taxon>
        <taxon>Magnoliopsida</taxon>
        <taxon>Liliopsida</taxon>
        <taxon>Poales</taxon>
        <taxon>Poaceae</taxon>
        <taxon>BOP clade</taxon>
        <taxon>Oryzoideae</taxon>
        <taxon>Oryzeae</taxon>
        <taxon>Oryzinae</taxon>
        <taxon>Oryza</taxon>
        <taxon>Oryza sativa</taxon>
    </lineage>
</organism>
<feature type="non-terminal residue" evidence="1">
    <location>
        <position position="1"/>
    </location>
</feature>